<keyword evidence="3 8" id="KW-0641">Proline biosynthesis</keyword>
<dbReference type="Proteomes" id="UP000007089">
    <property type="component" value="Chromosome"/>
</dbReference>
<evidence type="ECO:0000256" key="1">
    <source>
        <dbReference type="ARBA" id="ARBA00022490"/>
    </source>
</evidence>
<dbReference type="InterPro" id="IPR036393">
    <property type="entry name" value="AceGlu_kinase-like_sf"/>
</dbReference>
<keyword evidence="11" id="KW-1185">Reference proteome</keyword>
<dbReference type="InterPro" id="IPR005715">
    <property type="entry name" value="Glu_5kinase/COase_Synthase"/>
</dbReference>
<dbReference type="GO" id="GO:0004349">
    <property type="term" value="F:glutamate 5-kinase activity"/>
    <property type="evidence" value="ECO:0007669"/>
    <property type="project" value="UniProtKB-UniRule"/>
</dbReference>
<name>B8J8Z6_ANAD2</name>
<keyword evidence="7 8" id="KW-0067">ATP-binding</keyword>
<dbReference type="GO" id="GO:0003723">
    <property type="term" value="F:RNA binding"/>
    <property type="evidence" value="ECO:0007669"/>
    <property type="project" value="InterPro"/>
</dbReference>
<protein>
    <recommendedName>
        <fullName evidence="8">Glutamate 5-kinase</fullName>
        <ecNumber evidence="8">2.7.2.11</ecNumber>
    </recommendedName>
    <alternativeName>
        <fullName evidence="8">Gamma-glutamyl kinase</fullName>
        <shortName evidence="8">GK</shortName>
    </alternativeName>
</protein>
<dbReference type="InterPro" id="IPR019797">
    <property type="entry name" value="Glutamate_5-kinase_CS"/>
</dbReference>
<dbReference type="PROSITE" id="PS50890">
    <property type="entry name" value="PUA"/>
    <property type="match status" value="1"/>
</dbReference>
<dbReference type="GO" id="GO:0005829">
    <property type="term" value="C:cytosol"/>
    <property type="evidence" value="ECO:0007669"/>
    <property type="project" value="TreeGrafter"/>
</dbReference>
<evidence type="ECO:0000256" key="8">
    <source>
        <dbReference type="HAMAP-Rule" id="MF_00456"/>
    </source>
</evidence>
<comment type="subcellular location">
    <subcellularLocation>
        <location evidence="8">Cytoplasm</location>
    </subcellularLocation>
</comment>
<evidence type="ECO:0000256" key="2">
    <source>
        <dbReference type="ARBA" id="ARBA00022605"/>
    </source>
</evidence>
<dbReference type="GO" id="GO:0055129">
    <property type="term" value="P:L-proline biosynthetic process"/>
    <property type="evidence" value="ECO:0007669"/>
    <property type="project" value="UniProtKB-UniRule"/>
</dbReference>
<evidence type="ECO:0000313" key="11">
    <source>
        <dbReference type="Proteomes" id="UP000007089"/>
    </source>
</evidence>
<evidence type="ECO:0000313" key="10">
    <source>
        <dbReference type="EMBL" id="ACL63594.1"/>
    </source>
</evidence>
<dbReference type="EC" id="2.7.2.11" evidence="8"/>
<gene>
    <name evidence="8" type="primary">proB</name>
    <name evidence="10" type="ordered locus">A2cp1_0235</name>
</gene>
<dbReference type="PRINTS" id="PR00474">
    <property type="entry name" value="GLU5KINASE"/>
</dbReference>
<comment type="function">
    <text evidence="8">Catalyzes the transfer of a phosphate group to glutamate to form L-glutamate 5-phosphate.</text>
</comment>
<reference evidence="10" key="1">
    <citation type="submission" date="2009-01" db="EMBL/GenBank/DDBJ databases">
        <title>Complete sequence of Anaeromyxobacter dehalogenans 2CP-1.</title>
        <authorList>
            <consortium name="US DOE Joint Genome Institute"/>
            <person name="Lucas S."/>
            <person name="Copeland A."/>
            <person name="Lapidus A."/>
            <person name="Glavina del Rio T."/>
            <person name="Dalin E."/>
            <person name="Tice H."/>
            <person name="Bruce D."/>
            <person name="Goodwin L."/>
            <person name="Pitluck S."/>
            <person name="Saunders E."/>
            <person name="Brettin T."/>
            <person name="Detter J.C."/>
            <person name="Han C."/>
            <person name="Larimer F."/>
            <person name="Land M."/>
            <person name="Hauser L."/>
            <person name="Kyrpides N."/>
            <person name="Ovchinnikova G."/>
            <person name="Beliaev A.S."/>
            <person name="Richardson P."/>
        </authorList>
    </citation>
    <scope>NUCLEOTIDE SEQUENCE</scope>
    <source>
        <strain evidence="10">2CP-1</strain>
    </source>
</reference>
<keyword evidence="6 8" id="KW-0418">Kinase</keyword>
<dbReference type="HOGENOM" id="CLU_025400_2_0_7"/>
<sequence length="383" mass="40263">MPLPMSRSALRRVKRLVVKVGTGTLTDRAGRFDRDNCARLASELAEVARGRKVVLVSSGAVALGAERLGLARSRGKPWDIPTKQACAAAGQPHLMAAWGEALGRHGLVTAQVLLTADDLASRKRFLNARRTFERLLDAGAVPVVNENDTVAVDEIKVGDNDTLAALVAGCVEADAVAMLTDVDGLYDRNPAEPGARLLRDVPRVTAEIERSAGGAGSERSVGGMITKVKAARRLGAQGVVTALLSGRRARALPALLAGEPVGTVFAPGAHRLSSRQGWLAAAARGKGVILVDAGARRALVEQGRSLLPSGVRGVQGQFGVGDPVDVAVDPARPFARGLAGYGADEVRRIAGLKTGEIERALGYKYLDEIVHRNDLVVLETGRE</sequence>
<dbReference type="NCBIfam" id="TIGR01027">
    <property type="entry name" value="proB"/>
    <property type="match status" value="1"/>
</dbReference>
<dbReference type="InterPro" id="IPR041739">
    <property type="entry name" value="G5K_ProB"/>
</dbReference>
<dbReference type="FunFam" id="3.40.1160.10:FF:000018">
    <property type="entry name" value="Glutamate 5-kinase"/>
    <property type="match status" value="1"/>
</dbReference>
<evidence type="ECO:0000259" key="9">
    <source>
        <dbReference type="SMART" id="SM00359"/>
    </source>
</evidence>
<dbReference type="CDD" id="cd04242">
    <property type="entry name" value="AAK_G5K_ProB"/>
    <property type="match status" value="1"/>
</dbReference>
<dbReference type="InterPro" id="IPR036974">
    <property type="entry name" value="PUA_sf"/>
</dbReference>
<dbReference type="Gene3D" id="2.30.130.10">
    <property type="entry name" value="PUA domain"/>
    <property type="match status" value="1"/>
</dbReference>
<dbReference type="HAMAP" id="MF_00456">
    <property type="entry name" value="ProB"/>
    <property type="match status" value="1"/>
</dbReference>
<keyword evidence="2 8" id="KW-0028">Amino-acid biosynthesis</keyword>
<dbReference type="InterPro" id="IPR011529">
    <property type="entry name" value="Glu_5kinase"/>
</dbReference>
<comment type="caution">
    <text evidence="8">Lacks conserved residue(s) required for the propagation of feature annotation.</text>
</comment>
<dbReference type="Pfam" id="PF01472">
    <property type="entry name" value="PUA"/>
    <property type="match status" value="1"/>
</dbReference>
<dbReference type="KEGG" id="acp:A2cp1_0235"/>
<dbReference type="AlphaFoldDB" id="B8J8Z6"/>
<feature type="binding site" evidence="8">
    <location>
        <position position="19"/>
    </location>
    <ligand>
        <name>ATP</name>
        <dbReference type="ChEBI" id="CHEBI:30616"/>
    </ligand>
</feature>
<comment type="pathway">
    <text evidence="8">Amino-acid biosynthesis; L-proline biosynthesis; L-glutamate 5-semialdehyde from L-glutamate: step 1/2.</text>
</comment>
<dbReference type="InterPro" id="IPR002478">
    <property type="entry name" value="PUA"/>
</dbReference>
<comment type="similarity">
    <text evidence="8">Belongs to the glutamate 5-kinase family.</text>
</comment>
<dbReference type="PANTHER" id="PTHR43654">
    <property type="entry name" value="GLUTAMATE 5-KINASE"/>
    <property type="match status" value="1"/>
</dbReference>
<dbReference type="PROSITE" id="PS00902">
    <property type="entry name" value="GLUTAMATE_5_KINASE"/>
    <property type="match status" value="1"/>
</dbReference>
<dbReference type="InterPro" id="IPR001057">
    <property type="entry name" value="Glu/AcGlu_kinase"/>
</dbReference>
<dbReference type="InterPro" id="IPR015947">
    <property type="entry name" value="PUA-like_sf"/>
</dbReference>
<feature type="binding site" evidence="8">
    <location>
        <position position="160"/>
    </location>
    <ligand>
        <name>substrate</name>
    </ligand>
</feature>
<dbReference type="SMART" id="SM00359">
    <property type="entry name" value="PUA"/>
    <property type="match status" value="1"/>
</dbReference>
<evidence type="ECO:0000256" key="4">
    <source>
        <dbReference type="ARBA" id="ARBA00022679"/>
    </source>
</evidence>
<dbReference type="Pfam" id="PF00696">
    <property type="entry name" value="AA_kinase"/>
    <property type="match status" value="1"/>
</dbReference>
<feature type="binding site" evidence="8">
    <location>
        <position position="148"/>
    </location>
    <ligand>
        <name>substrate</name>
    </ligand>
</feature>
<dbReference type="Gene3D" id="3.40.1160.10">
    <property type="entry name" value="Acetylglutamate kinase-like"/>
    <property type="match status" value="1"/>
</dbReference>
<dbReference type="UniPathway" id="UPA00098">
    <property type="reaction ID" value="UER00359"/>
</dbReference>
<dbReference type="SUPFAM" id="SSF53633">
    <property type="entry name" value="Carbamate kinase-like"/>
    <property type="match status" value="1"/>
</dbReference>
<dbReference type="GO" id="GO:0005524">
    <property type="term" value="F:ATP binding"/>
    <property type="evidence" value="ECO:0007669"/>
    <property type="project" value="UniProtKB-KW"/>
</dbReference>
<dbReference type="InterPro" id="IPR001048">
    <property type="entry name" value="Asp/Glu/Uridylate_kinase"/>
</dbReference>
<accession>B8J8Z6</accession>
<keyword evidence="4 8" id="KW-0808">Transferase</keyword>
<organism evidence="10 11">
    <name type="scientific">Anaeromyxobacter dehalogenans (strain ATCC BAA-258 / DSM 21875 / 2CP-1)</name>
    <dbReference type="NCBI Taxonomy" id="455488"/>
    <lineage>
        <taxon>Bacteria</taxon>
        <taxon>Pseudomonadati</taxon>
        <taxon>Myxococcota</taxon>
        <taxon>Myxococcia</taxon>
        <taxon>Myxococcales</taxon>
        <taxon>Cystobacterineae</taxon>
        <taxon>Anaeromyxobacteraceae</taxon>
        <taxon>Anaeromyxobacter</taxon>
    </lineage>
</organism>
<dbReference type="PANTHER" id="PTHR43654:SF1">
    <property type="entry name" value="ISOPENTENYL PHOSPHATE KINASE"/>
    <property type="match status" value="1"/>
</dbReference>
<feature type="domain" description="PUA" evidence="9">
    <location>
        <begin position="287"/>
        <end position="370"/>
    </location>
</feature>
<evidence type="ECO:0000256" key="7">
    <source>
        <dbReference type="ARBA" id="ARBA00022840"/>
    </source>
</evidence>
<dbReference type="CDD" id="cd21157">
    <property type="entry name" value="PUA_G5K"/>
    <property type="match status" value="1"/>
</dbReference>
<comment type="catalytic activity">
    <reaction evidence="8">
        <text>L-glutamate + ATP = L-glutamyl 5-phosphate + ADP</text>
        <dbReference type="Rhea" id="RHEA:14877"/>
        <dbReference type="ChEBI" id="CHEBI:29985"/>
        <dbReference type="ChEBI" id="CHEBI:30616"/>
        <dbReference type="ChEBI" id="CHEBI:58274"/>
        <dbReference type="ChEBI" id="CHEBI:456216"/>
        <dbReference type="EC" id="2.7.2.11"/>
    </reaction>
</comment>
<evidence type="ECO:0000256" key="6">
    <source>
        <dbReference type="ARBA" id="ARBA00022777"/>
    </source>
</evidence>
<evidence type="ECO:0000256" key="3">
    <source>
        <dbReference type="ARBA" id="ARBA00022650"/>
    </source>
</evidence>
<dbReference type="SUPFAM" id="SSF88697">
    <property type="entry name" value="PUA domain-like"/>
    <property type="match status" value="1"/>
</dbReference>
<proteinExistence type="inferred from homology"/>
<feature type="binding site" evidence="8">
    <location>
        <position position="58"/>
    </location>
    <ligand>
        <name>substrate</name>
    </ligand>
</feature>
<keyword evidence="5 8" id="KW-0547">Nucleotide-binding</keyword>
<dbReference type="EMBL" id="CP001359">
    <property type="protein sequence ID" value="ACL63594.1"/>
    <property type="molecule type" value="Genomic_DNA"/>
</dbReference>
<keyword evidence="1 8" id="KW-0963">Cytoplasm</keyword>
<feature type="binding site" evidence="8">
    <location>
        <begin position="180"/>
        <end position="181"/>
    </location>
    <ligand>
        <name>ATP</name>
        <dbReference type="ChEBI" id="CHEBI:30616"/>
    </ligand>
</feature>
<evidence type="ECO:0000256" key="5">
    <source>
        <dbReference type="ARBA" id="ARBA00022741"/>
    </source>
</evidence>
<dbReference type="PIRSF" id="PIRSF000729">
    <property type="entry name" value="GK"/>
    <property type="match status" value="1"/>
</dbReference>